<proteinExistence type="predicted"/>
<sequence>GGPWHVWDTSTPWEPWGLLREREHRSALPRPSLFPEYTGFRLNNGTACEGRVEVQVQGTWGSLCASRWDLSDAHVLCRHLNCGFAETIPERGRFGRGTGPIWRDSFHCNGTEEHLGQCSMTTLGASPCSREDEAGPWLLFPGPADSKSLRLVGGESRCDGRVEIFHHGTWGRVLDDNWDMQEANVVCQQLQCGAATAAYKPLKAQRGRGPVGLRGVRCAGQETSLTACRTSLPKNARVAEMMEDVGVPGFLPTTGSWQIRLVDGPGRCAGRVEVYNQGSWGTVCDDGWDLLDATVVCRQLDCGGAVDAVRFARFGAGSGEIWLDNVNCSGNESALWDCPAVSWEQQDCGHKEDAGVICSGLCQELWWDPCVLGSFLPDFMALRLENSNNCSGRLQVFYNGTWGGICSNSVTPKTVSLACKELGCGNTGSLEMRLPYGRVSSPTWLDHVQCEERISSFWQCPSSPWNPQSCHDLRDETYITCNGN</sequence>
<name>A0A8C4UMX7_FALTI</name>
<keyword evidence="2" id="KW-0677">Repeat</keyword>
<comment type="caution">
    <text evidence="4">Lacks conserved residue(s) required for the propagation of feature annotation.</text>
</comment>
<dbReference type="InterPro" id="IPR036772">
    <property type="entry name" value="SRCR-like_dom_sf"/>
</dbReference>
<feature type="domain" description="SRCR" evidence="5">
    <location>
        <begin position="40"/>
        <end position="135"/>
    </location>
</feature>
<dbReference type="OMA" id="SKINLHM"/>
<evidence type="ECO:0000313" key="7">
    <source>
        <dbReference type="Proteomes" id="UP000694562"/>
    </source>
</evidence>
<feature type="disulfide bond" evidence="4">
    <location>
        <begin position="297"/>
        <end position="358"/>
    </location>
</feature>
<keyword evidence="3 4" id="KW-1015">Disulfide bond</keyword>
<organism evidence="6 7">
    <name type="scientific">Falco tinnunculus</name>
    <name type="common">Common kestrel</name>
    <dbReference type="NCBI Taxonomy" id="100819"/>
    <lineage>
        <taxon>Eukaryota</taxon>
        <taxon>Metazoa</taxon>
        <taxon>Chordata</taxon>
        <taxon>Craniata</taxon>
        <taxon>Vertebrata</taxon>
        <taxon>Euteleostomi</taxon>
        <taxon>Archelosauria</taxon>
        <taxon>Archosauria</taxon>
        <taxon>Dinosauria</taxon>
        <taxon>Saurischia</taxon>
        <taxon>Theropoda</taxon>
        <taxon>Coelurosauria</taxon>
        <taxon>Aves</taxon>
        <taxon>Neognathae</taxon>
        <taxon>Neoaves</taxon>
        <taxon>Telluraves</taxon>
        <taxon>Australaves</taxon>
        <taxon>Falconiformes</taxon>
        <taxon>Falconidae</taxon>
        <taxon>Falco</taxon>
    </lineage>
</organism>
<evidence type="ECO:0000259" key="5">
    <source>
        <dbReference type="PROSITE" id="PS50287"/>
    </source>
</evidence>
<dbReference type="FunFam" id="3.10.250.10:FF:000012">
    <property type="entry name" value="CD163 molecule like 1"/>
    <property type="match status" value="1"/>
</dbReference>
<protein>
    <recommendedName>
        <fullName evidence="5">SRCR domain-containing protein</fullName>
    </recommendedName>
</protein>
<accession>A0A8C4UMX7</accession>
<dbReference type="SUPFAM" id="SSF56487">
    <property type="entry name" value="SRCR-like"/>
    <property type="match status" value="4"/>
</dbReference>
<feature type="domain" description="SRCR" evidence="5">
    <location>
        <begin position="382"/>
        <end position="482"/>
    </location>
</feature>
<evidence type="ECO:0000256" key="3">
    <source>
        <dbReference type="ARBA" id="ARBA00023157"/>
    </source>
</evidence>
<feature type="domain" description="SRCR" evidence="5">
    <location>
        <begin position="259"/>
        <end position="359"/>
    </location>
</feature>
<dbReference type="Pfam" id="PF00530">
    <property type="entry name" value="SRCR"/>
    <property type="match status" value="4"/>
</dbReference>
<feature type="disulfide bond" evidence="4">
    <location>
        <begin position="218"/>
        <end position="228"/>
    </location>
</feature>
<feature type="domain" description="SRCR" evidence="5">
    <location>
        <begin position="149"/>
        <end position="250"/>
    </location>
</feature>
<dbReference type="AlphaFoldDB" id="A0A8C4UMX7"/>
<feature type="disulfide bond" evidence="4">
    <location>
        <begin position="284"/>
        <end position="348"/>
    </location>
</feature>
<feature type="disulfide bond" evidence="4">
    <location>
        <begin position="406"/>
        <end position="470"/>
    </location>
</feature>
<dbReference type="FunFam" id="3.10.250.10:FF:000031">
    <property type="entry name" value="RIKEN cDNA 5830411N06, isoform CRA_a"/>
    <property type="match status" value="1"/>
</dbReference>
<keyword evidence="1" id="KW-0732">Signal</keyword>
<dbReference type="PROSITE" id="PS50287">
    <property type="entry name" value="SRCR_2"/>
    <property type="match status" value="4"/>
</dbReference>
<dbReference type="Gene3D" id="3.10.250.10">
    <property type="entry name" value="SRCR-like domain"/>
    <property type="match status" value="4"/>
</dbReference>
<dbReference type="Ensembl" id="ENSFTIT00000014530.1">
    <property type="protein sequence ID" value="ENSFTIP00000013934.1"/>
    <property type="gene ID" value="ENSFTIG00000009272.1"/>
</dbReference>
<feature type="disulfide bond" evidence="4">
    <location>
        <begin position="108"/>
        <end position="118"/>
    </location>
</feature>
<dbReference type="SMART" id="SM00202">
    <property type="entry name" value="SR"/>
    <property type="match status" value="4"/>
</dbReference>
<dbReference type="FunFam" id="3.10.250.10:FF:000009">
    <property type="entry name" value="WC1"/>
    <property type="match status" value="1"/>
</dbReference>
<dbReference type="OrthoDB" id="536948at2759"/>
<reference evidence="6" key="1">
    <citation type="submission" date="2025-08" db="UniProtKB">
        <authorList>
            <consortium name="Ensembl"/>
        </authorList>
    </citation>
    <scope>IDENTIFICATION</scope>
</reference>
<keyword evidence="7" id="KW-1185">Reference proteome</keyword>
<reference evidence="6" key="2">
    <citation type="submission" date="2025-09" db="UniProtKB">
        <authorList>
            <consortium name="Ensembl"/>
        </authorList>
    </citation>
    <scope>IDENTIFICATION</scope>
</reference>
<evidence type="ECO:0000256" key="4">
    <source>
        <dbReference type="PROSITE-ProRule" id="PRU00196"/>
    </source>
</evidence>
<dbReference type="GO" id="GO:0016020">
    <property type="term" value="C:membrane"/>
    <property type="evidence" value="ECO:0007669"/>
    <property type="project" value="InterPro"/>
</dbReference>
<feature type="disulfide bond" evidence="4">
    <location>
        <begin position="328"/>
        <end position="338"/>
    </location>
</feature>
<dbReference type="Proteomes" id="UP000694562">
    <property type="component" value="Unplaced"/>
</dbReference>
<evidence type="ECO:0000313" key="6">
    <source>
        <dbReference type="Ensembl" id="ENSFTIP00000013934.1"/>
    </source>
</evidence>
<evidence type="ECO:0000256" key="2">
    <source>
        <dbReference type="ARBA" id="ARBA00022737"/>
    </source>
</evidence>
<feature type="disulfide bond" evidence="4">
    <location>
        <begin position="450"/>
        <end position="460"/>
    </location>
</feature>
<feature type="disulfide bond" evidence="4">
    <location>
        <begin position="64"/>
        <end position="128"/>
    </location>
</feature>
<dbReference type="PANTHER" id="PTHR19331">
    <property type="entry name" value="SCAVENGER RECEPTOR DOMAIN-CONTAINING"/>
    <property type="match status" value="1"/>
</dbReference>
<dbReference type="PANTHER" id="PTHR19331:SF468">
    <property type="entry name" value="SCAVENGER RECEPTOR CYSTEINE-RICH TYPE 1 PROTEIN M160"/>
    <property type="match status" value="1"/>
</dbReference>
<evidence type="ECO:0000256" key="1">
    <source>
        <dbReference type="ARBA" id="ARBA00022729"/>
    </source>
</evidence>
<dbReference type="FunFam" id="3.10.250.10:FF:000001">
    <property type="entry name" value="Lysyl oxidase 4 isoform X1"/>
    <property type="match status" value="1"/>
</dbReference>
<dbReference type="InterPro" id="IPR001190">
    <property type="entry name" value="SRCR"/>
</dbReference>
<dbReference type="PRINTS" id="PR00258">
    <property type="entry name" value="SPERACTRCPTR"/>
</dbReference>